<gene>
    <name evidence="6" type="primary">glvR</name>
    <name evidence="5" type="ordered locus">Selsp_1883</name>
    <name evidence="6" type="ORF">SELSPUOL_00126</name>
</gene>
<dbReference type="AlphaFoldDB" id="C9LRQ8"/>
<dbReference type="GO" id="GO:0097367">
    <property type="term" value="F:carbohydrate derivative binding"/>
    <property type="evidence" value="ECO:0007669"/>
    <property type="project" value="InterPro"/>
</dbReference>
<dbReference type="InterPro" id="IPR000281">
    <property type="entry name" value="HTH_RpiR"/>
</dbReference>
<dbReference type="Pfam" id="PF01380">
    <property type="entry name" value="SIS"/>
    <property type="match status" value="1"/>
</dbReference>
<name>C9LRQ8_SELS3</name>
<keyword evidence="3" id="KW-0804">Transcription</keyword>
<dbReference type="InterPro" id="IPR046348">
    <property type="entry name" value="SIS_dom_sf"/>
</dbReference>
<dbReference type="PANTHER" id="PTHR30514:SF1">
    <property type="entry name" value="HTH-TYPE TRANSCRIPTIONAL REGULATOR HEXR-RELATED"/>
    <property type="match status" value="1"/>
</dbReference>
<keyword evidence="8" id="KW-1185">Reference proteome</keyword>
<keyword evidence="1" id="KW-0805">Transcription regulation</keyword>
<dbReference type="KEGG" id="ssg:Selsp_1883"/>
<dbReference type="HOGENOM" id="CLU_055769_4_3_9"/>
<dbReference type="InterPro" id="IPR035472">
    <property type="entry name" value="RpiR-like_SIS"/>
</dbReference>
<dbReference type="Gene3D" id="3.40.50.10490">
    <property type="entry name" value="Glucose-6-phosphate isomerase like protein, domain 1"/>
    <property type="match status" value="1"/>
</dbReference>
<keyword evidence="2" id="KW-0238">DNA-binding</keyword>
<dbReference type="EMBL" id="ACKP02000002">
    <property type="protein sequence ID" value="EEX78525.1"/>
    <property type="molecule type" value="Genomic_DNA"/>
</dbReference>
<dbReference type="SUPFAM" id="SSF46689">
    <property type="entry name" value="Homeodomain-like"/>
    <property type="match status" value="1"/>
</dbReference>
<organism evidence="6 7">
    <name type="scientific">Selenomonas sputigena (strain ATCC 35185 / DSM 20758 / CCUG 44933 / VPI D19B-28)</name>
    <dbReference type="NCBI Taxonomy" id="546271"/>
    <lineage>
        <taxon>Bacteria</taxon>
        <taxon>Bacillati</taxon>
        <taxon>Bacillota</taxon>
        <taxon>Negativicutes</taxon>
        <taxon>Selenomonadales</taxon>
        <taxon>Selenomonadaceae</taxon>
        <taxon>Selenomonas</taxon>
    </lineage>
</organism>
<evidence type="ECO:0000313" key="6">
    <source>
        <dbReference type="EMBL" id="EEX78525.1"/>
    </source>
</evidence>
<dbReference type="GO" id="GO:0003677">
    <property type="term" value="F:DNA binding"/>
    <property type="evidence" value="ECO:0007669"/>
    <property type="project" value="UniProtKB-KW"/>
</dbReference>
<proteinExistence type="predicted"/>
<dbReference type="InterPro" id="IPR047640">
    <property type="entry name" value="RpiR-like"/>
</dbReference>
<dbReference type="PANTHER" id="PTHR30514">
    <property type="entry name" value="GLUCOKINASE"/>
    <property type="match status" value="1"/>
</dbReference>
<dbReference type="eggNOG" id="COG1737">
    <property type="taxonomic scope" value="Bacteria"/>
</dbReference>
<dbReference type="RefSeq" id="WP_006190728.1">
    <property type="nucleotide sequence ID" value="NC_015437.1"/>
</dbReference>
<feature type="domain" description="HTH rpiR-type" evidence="4">
    <location>
        <begin position="1"/>
        <end position="77"/>
    </location>
</feature>
<protein>
    <submittedName>
        <fullName evidence="6">Transcriptional regulator GlvR</fullName>
    </submittedName>
    <submittedName>
        <fullName evidence="5">Transcriptional regulator, RpiR family</fullName>
    </submittedName>
</protein>
<reference evidence="5 8" key="2">
    <citation type="submission" date="2011-04" db="EMBL/GenBank/DDBJ databases">
        <title>The complete genome of Selenomonas sputigena DSM 20758.</title>
        <authorList>
            <consortium name="US DOE Joint Genome Institute (JGI-PGF)"/>
            <person name="Lucas S."/>
            <person name="Copeland A."/>
            <person name="Lapidus A."/>
            <person name="Bruce D."/>
            <person name="Goodwin L."/>
            <person name="Pitluck S."/>
            <person name="Peters L."/>
            <person name="Kyrpides N."/>
            <person name="Mavromatis K."/>
            <person name="Ivanova N."/>
            <person name="Ovchinnikova G."/>
            <person name="Teshima H."/>
            <person name="Detter J.C."/>
            <person name="Tapia R."/>
            <person name="Han C."/>
            <person name="Land M."/>
            <person name="Hauser L."/>
            <person name="Markowitz V."/>
            <person name="Cheng J.-F."/>
            <person name="Hugenholtz P."/>
            <person name="Woyke T."/>
            <person name="Wu D."/>
            <person name="Gronow S."/>
            <person name="Wellnitz S."/>
            <person name="Schneider S."/>
            <person name="Klenk H.-P."/>
            <person name="Eisen J.A."/>
        </authorList>
    </citation>
    <scope>NUCLEOTIDE SEQUENCE [LARGE SCALE GENOMIC DNA]</scope>
    <source>
        <strain evidence="5">ATCC 35185</strain>
        <strain evidence="8">ATCC 35185 / DSM 20758 / VPI D19B-28</strain>
    </source>
</reference>
<accession>C9LRQ8</accession>
<dbReference type="GO" id="GO:0003700">
    <property type="term" value="F:DNA-binding transcription factor activity"/>
    <property type="evidence" value="ECO:0007669"/>
    <property type="project" value="InterPro"/>
</dbReference>
<dbReference type="PROSITE" id="PS51071">
    <property type="entry name" value="HTH_RPIR"/>
    <property type="match status" value="1"/>
</dbReference>
<evidence type="ECO:0000256" key="1">
    <source>
        <dbReference type="ARBA" id="ARBA00023015"/>
    </source>
</evidence>
<evidence type="ECO:0000313" key="7">
    <source>
        <dbReference type="Proteomes" id="UP000003505"/>
    </source>
</evidence>
<dbReference type="InterPro" id="IPR001347">
    <property type="entry name" value="SIS_dom"/>
</dbReference>
<evidence type="ECO:0000313" key="5">
    <source>
        <dbReference type="EMBL" id="AEC00837.1"/>
    </source>
</evidence>
<dbReference type="STRING" id="546271.Selsp_1883"/>
<dbReference type="SUPFAM" id="SSF53697">
    <property type="entry name" value="SIS domain"/>
    <property type="match status" value="1"/>
</dbReference>
<dbReference type="Proteomes" id="UP000003505">
    <property type="component" value="Unassembled WGS sequence"/>
</dbReference>
<dbReference type="Pfam" id="PF01418">
    <property type="entry name" value="HTH_6"/>
    <property type="match status" value="1"/>
</dbReference>
<evidence type="ECO:0000256" key="2">
    <source>
        <dbReference type="ARBA" id="ARBA00023125"/>
    </source>
</evidence>
<dbReference type="CDD" id="cd05013">
    <property type="entry name" value="SIS_RpiR"/>
    <property type="match status" value="1"/>
</dbReference>
<dbReference type="Proteomes" id="UP000011124">
    <property type="component" value="Chromosome"/>
</dbReference>
<dbReference type="EMBL" id="CP002637">
    <property type="protein sequence ID" value="AEC00837.1"/>
    <property type="molecule type" value="Genomic_DNA"/>
</dbReference>
<evidence type="ECO:0000259" key="4">
    <source>
        <dbReference type="PROSITE" id="PS51071"/>
    </source>
</evidence>
<evidence type="ECO:0000313" key="8">
    <source>
        <dbReference type="Proteomes" id="UP000011124"/>
    </source>
</evidence>
<dbReference type="InterPro" id="IPR009057">
    <property type="entry name" value="Homeodomain-like_sf"/>
</dbReference>
<evidence type="ECO:0000256" key="3">
    <source>
        <dbReference type="ARBA" id="ARBA00023163"/>
    </source>
</evidence>
<dbReference type="InterPro" id="IPR036388">
    <property type="entry name" value="WH-like_DNA-bd_sf"/>
</dbReference>
<dbReference type="GO" id="GO:1901135">
    <property type="term" value="P:carbohydrate derivative metabolic process"/>
    <property type="evidence" value="ECO:0007669"/>
    <property type="project" value="InterPro"/>
</dbReference>
<dbReference type="Gene3D" id="1.10.10.10">
    <property type="entry name" value="Winged helix-like DNA-binding domain superfamily/Winged helix DNA-binding domain"/>
    <property type="match status" value="1"/>
</dbReference>
<sequence>MQLPERINLHLHELSDADKSIWRFIESHKETACRASIHDLARLCAVSSASVVRFAQKIGFDGFGEMKTVLKMELEERGKPDRDILTSLSQFYDQSWRELMARDYRGASRLVHEAHRVFAYASGYVQTNVMQELKRLFLYDNVFICEIAGREEFYSVYQTAGPDDLFVFISLSGESERVKEFSEKLNLKGVPLLAITQMQHNTLASRSTENLYVVPAAFNLPKSEERLPFKSMLAYFLLLEIFYVHYRLYRSEQENSLAEA</sequence>
<dbReference type="OrthoDB" id="3684496at2"/>
<reference evidence="6 7" key="1">
    <citation type="submission" date="2009-09" db="EMBL/GenBank/DDBJ databases">
        <authorList>
            <person name="Weinstock G."/>
            <person name="Sodergren E."/>
            <person name="Clifton S."/>
            <person name="Fulton L."/>
            <person name="Fulton B."/>
            <person name="Courtney L."/>
            <person name="Fronick C."/>
            <person name="Harrison M."/>
            <person name="Strong C."/>
            <person name="Farmer C."/>
            <person name="Delahaunty K."/>
            <person name="Markovic C."/>
            <person name="Hall O."/>
            <person name="Minx P."/>
            <person name="Tomlinson C."/>
            <person name="Mitreva M."/>
            <person name="Nelson J."/>
            <person name="Hou S."/>
            <person name="Wollam A."/>
            <person name="Pepin K.H."/>
            <person name="Johnson M."/>
            <person name="Bhonagiri V."/>
            <person name="Nash W.E."/>
            <person name="Warren W."/>
            <person name="Chinwalla A."/>
            <person name="Mardis E.R."/>
            <person name="Wilson R.K."/>
        </authorList>
    </citation>
    <scope>NUCLEOTIDE SEQUENCE [LARGE SCALE GENOMIC DNA]</scope>
    <source>
        <strain evidence="6">ATCC 35185</strain>
        <strain evidence="7">ATCC 35185 / DSM 20758 / VPI D19B-28</strain>
    </source>
</reference>